<gene>
    <name evidence="2" type="ORF">DR999_PMT09507</name>
</gene>
<keyword evidence="3" id="KW-1185">Reference proteome</keyword>
<reference evidence="2 3" key="2">
    <citation type="submission" date="2019-04" db="EMBL/GenBank/DDBJ databases">
        <title>The genome sequence of big-headed turtle.</title>
        <authorList>
            <person name="Gong S."/>
        </authorList>
    </citation>
    <scope>NUCLEOTIDE SEQUENCE [LARGE SCALE GENOMIC DNA]</scope>
    <source>
        <strain evidence="2">DO16091913</strain>
        <tissue evidence="2">Muscle</tissue>
    </source>
</reference>
<evidence type="ECO:0000313" key="3">
    <source>
        <dbReference type="Proteomes" id="UP000297703"/>
    </source>
</evidence>
<reference evidence="2 3" key="1">
    <citation type="submission" date="2019-04" db="EMBL/GenBank/DDBJ databases">
        <title>Draft genome of the big-headed turtle Platysternon megacephalum.</title>
        <authorList>
            <person name="Gong S."/>
        </authorList>
    </citation>
    <scope>NUCLEOTIDE SEQUENCE [LARGE SCALE GENOMIC DNA]</scope>
    <source>
        <strain evidence="2">DO16091913</strain>
        <tissue evidence="2">Muscle</tissue>
    </source>
</reference>
<dbReference type="AlphaFoldDB" id="A0A4D9EAP9"/>
<name>A0A4D9EAP9_9SAUR</name>
<feature type="region of interest" description="Disordered" evidence="1">
    <location>
        <begin position="1"/>
        <end position="25"/>
    </location>
</feature>
<dbReference type="Proteomes" id="UP000297703">
    <property type="component" value="Unassembled WGS sequence"/>
</dbReference>
<evidence type="ECO:0000313" key="2">
    <source>
        <dbReference type="EMBL" id="TFK07709.1"/>
    </source>
</evidence>
<accession>A0A4D9EAP9</accession>
<protein>
    <submittedName>
        <fullName evidence="2">Uncharacterized protein</fullName>
    </submittedName>
</protein>
<dbReference type="EMBL" id="QXTE01000080">
    <property type="protein sequence ID" value="TFK07709.1"/>
    <property type="molecule type" value="Genomic_DNA"/>
</dbReference>
<evidence type="ECO:0000256" key="1">
    <source>
        <dbReference type="SAM" id="MobiDB-lite"/>
    </source>
</evidence>
<proteinExistence type="predicted"/>
<comment type="caution">
    <text evidence="2">The sequence shown here is derived from an EMBL/GenBank/DDBJ whole genome shotgun (WGS) entry which is preliminary data.</text>
</comment>
<sequence>MRDQNPPQNQGMGHLQSRSAGSPTTHGLDFLLPTWRFVDVGSIQFADLQPTPLKFPFTTEHLPRLIHTVIAGIPCNSAPPHAGGCNIFMHDHLYFLSPCMLELQQFSCILAFL</sequence>
<organism evidence="2 3">
    <name type="scientific">Platysternon megacephalum</name>
    <name type="common">big-headed turtle</name>
    <dbReference type="NCBI Taxonomy" id="55544"/>
    <lineage>
        <taxon>Eukaryota</taxon>
        <taxon>Metazoa</taxon>
        <taxon>Chordata</taxon>
        <taxon>Craniata</taxon>
        <taxon>Vertebrata</taxon>
        <taxon>Euteleostomi</taxon>
        <taxon>Archelosauria</taxon>
        <taxon>Testudinata</taxon>
        <taxon>Testudines</taxon>
        <taxon>Cryptodira</taxon>
        <taxon>Durocryptodira</taxon>
        <taxon>Testudinoidea</taxon>
        <taxon>Platysternidae</taxon>
        <taxon>Platysternon</taxon>
    </lineage>
</organism>